<dbReference type="Pfam" id="PF07991">
    <property type="entry name" value="KARI_N"/>
    <property type="match status" value="1"/>
</dbReference>
<evidence type="ECO:0000256" key="5">
    <source>
        <dbReference type="ARBA" id="ARBA00022723"/>
    </source>
</evidence>
<feature type="active site" evidence="9">
    <location>
        <position position="108"/>
    </location>
</feature>
<evidence type="ECO:0000313" key="13">
    <source>
        <dbReference type="EMBL" id="GAV24473.1"/>
    </source>
</evidence>
<sequence>MKKVYYDQDANLELLREKKIAVIGYGSQGHAQAQNLKDSGLNVVVGLHKKSKSREKAEADGFTVMKVDEAAEWADIIQILVPDQIQGELYRDKIEEHLKPGKALMFSHGFNIHYGQIVPPPDVDVFLVAPKSPGHLVRRMYLEGKGVPGLIAVYQDATGKAKDLALAYAKAIGCTRAGVFETTFKEETETDLFGEQAVLCGGVTHLIKAGFETLVEAGYAPEMAYFECLHEMKLIVDLIYEGGFSLMRYSVSDTAEYGDYMVGPRIITEETKKEMKKVLEEIQNGTFAKNWILENMAGRPVYNAIKRREQEHLIEKVGAELRQMMPWLKK</sequence>
<protein>
    <recommendedName>
        <fullName evidence="9">Ketol-acid reductoisomerase (NADP(+))</fullName>
        <shortName evidence="9">KARI</shortName>
        <ecNumber evidence="9">1.1.1.86</ecNumber>
    </recommendedName>
    <alternativeName>
        <fullName evidence="9">Acetohydroxy-acid isomeroreductase</fullName>
        <shortName evidence="9">AHIR</shortName>
    </alternativeName>
    <alternativeName>
        <fullName evidence="9">Alpha-keto-beta-hydroxylacyl reductoisomerase</fullName>
    </alternativeName>
</protein>
<dbReference type="PIRSF" id="PIRSF000116">
    <property type="entry name" value="IlvC_gammaproteo"/>
    <property type="match status" value="1"/>
</dbReference>
<comment type="cofactor">
    <cofactor evidence="9">
        <name>Mg(2+)</name>
        <dbReference type="ChEBI" id="CHEBI:18420"/>
    </cofactor>
    <text evidence="9">Binds 2 magnesium ions per subunit.</text>
</comment>
<evidence type="ECO:0000256" key="8">
    <source>
        <dbReference type="ARBA" id="ARBA00023304"/>
    </source>
</evidence>
<keyword evidence="9" id="KW-0521">NADP</keyword>
<dbReference type="HAMAP" id="MF_00435">
    <property type="entry name" value="IlvC"/>
    <property type="match status" value="1"/>
</dbReference>
<dbReference type="GO" id="GO:0000287">
    <property type="term" value="F:magnesium ion binding"/>
    <property type="evidence" value="ECO:0007669"/>
    <property type="project" value="UniProtKB-UniRule"/>
</dbReference>
<comment type="pathway">
    <text evidence="1 9">Amino-acid biosynthesis; L-valine biosynthesis; L-valine from pyruvate: step 2/4.</text>
</comment>
<reference evidence="14" key="1">
    <citation type="submission" date="2016-12" db="EMBL/GenBank/DDBJ databases">
        <title>Draft Genome Sequences od Carboxydothermus pertinax and islandicus, Hydrogenogenic Carboxydotrophic Bacteria.</title>
        <authorList>
            <person name="Fukuyama Y."/>
            <person name="Ohmae K."/>
            <person name="Yoneda Y."/>
            <person name="Yoshida T."/>
            <person name="Sako Y."/>
        </authorList>
    </citation>
    <scope>NUCLEOTIDE SEQUENCE [LARGE SCALE GENOMIC DNA]</scope>
    <source>
        <strain evidence="14">SET</strain>
    </source>
</reference>
<dbReference type="InterPro" id="IPR008927">
    <property type="entry name" value="6-PGluconate_DH-like_C_sf"/>
</dbReference>
<comment type="catalytic activity">
    <reaction evidence="9">
        <text>(2R)-2,3-dihydroxy-3-methylbutanoate + NADP(+) = (2S)-2-acetolactate + NADPH + H(+)</text>
        <dbReference type="Rhea" id="RHEA:22068"/>
        <dbReference type="ChEBI" id="CHEBI:15378"/>
        <dbReference type="ChEBI" id="CHEBI:49072"/>
        <dbReference type="ChEBI" id="CHEBI:57783"/>
        <dbReference type="ChEBI" id="CHEBI:58349"/>
        <dbReference type="ChEBI" id="CHEBI:58476"/>
        <dbReference type="EC" id="1.1.1.86"/>
    </reaction>
</comment>
<dbReference type="PROSITE" id="PS51851">
    <property type="entry name" value="KARI_C"/>
    <property type="match status" value="1"/>
</dbReference>
<evidence type="ECO:0000256" key="1">
    <source>
        <dbReference type="ARBA" id="ARBA00004864"/>
    </source>
</evidence>
<evidence type="ECO:0000256" key="6">
    <source>
        <dbReference type="ARBA" id="ARBA00022842"/>
    </source>
</evidence>
<gene>
    <name evidence="9" type="primary">ilvC</name>
    <name evidence="13" type="ORF">ciss_04060</name>
</gene>
<evidence type="ECO:0000256" key="7">
    <source>
        <dbReference type="ARBA" id="ARBA00023002"/>
    </source>
</evidence>
<comment type="catalytic activity">
    <reaction evidence="9">
        <text>(2R,3R)-2,3-dihydroxy-3-methylpentanoate + NADP(+) = (S)-2-ethyl-2-hydroxy-3-oxobutanoate + NADPH + H(+)</text>
        <dbReference type="Rhea" id="RHEA:13493"/>
        <dbReference type="ChEBI" id="CHEBI:15378"/>
        <dbReference type="ChEBI" id="CHEBI:49256"/>
        <dbReference type="ChEBI" id="CHEBI:49258"/>
        <dbReference type="ChEBI" id="CHEBI:57783"/>
        <dbReference type="ChEBI" id="CHEBI:58349"/>
        <dbReference type="EC" id="1.1.1.86"/>
    </reaction>
</comment>
<dbReference type="OrthoDB" id="9804088at2"/>
<dbReference type="GO" id="GO:0005829">
    <property type="term" value="C:cytosol"/>
    <property type="evidence" value="ECO:0007669"/>
    <property type="project" value="TreeGrafter"/>
</dbReference>
<feature type="binding site" evidence="9">
    <location>
        <position position="51"/>
    </location>
    <ligand>
        <name>NADP(+)</name>
        <dbReference type="ChEBI" id="CHEBI:58349"/>
    </ligand>
</feature>
<keyword evidence="5 9" id="KW-0479">Metal-binding</keyword>
<dbReference type="InterPro" id="IPR013116">
    <property type="entry name" value="KARI_N"/>
</dbReference>
<comment type="caution">
    <text evidence="13">The sequence shown here is derived from an EMBL/GenBank/DDBJ whole genome shotgun (WGS) entry which is preliminary data.</text>
</comment>
<feature type="domain" description="KARI C-terminal knotted" evidence="12">
    <location>
        <begin position="183"/>
        <end position="328"/>
    </location>
</feature>
<accession>A0A1L8D010</accession>
<feature type="binding site" evidence="9">
    <location>
        <position position="134"/>
    </location>
    <ligand>
        <name>NADP(+)</name>
        <dbReference type="ChEBI" id="CHEBI:58349"/>
    </ligand>
</feature>
<dbReference type="GO" id="GO:0004455">
    <property type="term" value="F:ketol-acid reductoisomerase activity"/>
    <property type="evidence" value="ECO:0007669"/>
    <property type="project" value="UniProtKB-UniRule"/>
</dbReference>
<dbReference type="GO" id="GO:0009097">
    <property type="term" value="P:isoleucine biosynthetic process"/>
    <property type="evidence" value="ECO:0007669"/>
    <property type="project" value="UniProtKB-UniRule"/>
</dbReference>
<dbReference type="Gene3D" id="6.10.240.10">
    <property type="match status" value="1"/>
</dbReference>
<dbReference type="PROSITE" id="PS51850">
    <property type="entry name" value="KARI_N"/>
    <property type="match status" value="1"/>
</dbReference>
<evidence type="ECO:0000256" key="4">
    <source>
        <dbReference type="ARBA" id="ARBA00022605"/>
    </source>
</evidence>
<dbReference type="GO" id="GO:0050661">
    <property type="term" value="F:NADP binding"/>
    <property type="evidence" value="ECO:0007669"/>
    <property type="project" value="InterPro"/>
</dbReference>
<feature type="binding site" evidence="9 10">
    <location>
        <position position="252"/>
    </location>
    <ligand>
        <name>substrate</name>
    </ligand>
</feature>
<comment type="similarity">
    <text evidence="3 9 10">Belongs to the ketol-acid reductoisomerase family.</text>
</comment>
<keyword evidence="6 9" id="KW-0460">Magnesium</keyword>
<feature type="binding site" evidence="9 10">
    <location>
        <position position="231"/>
    </location>
    <ligand>
        <name>Mg(2+)</name>
        <dbReference type="ChEBI" id="CHEBI:18420"/>
        <label>2</label>
    </ligand>
</feature>
<dbReference type="RefSeq" id="WP_075864669.1">
    <property type="nucleotide sequence ID" value="NZ_BDJL01000007.1"/>
</dbReference>
<evidence type="ECO:0000256" key="3">
    <source>
        <dbReference type="ARBA" id="ARBA00010318"/>
    </source>
</evidence>
<dbReference type="Gene3D" id="3.40.50.720">
    <property type="entry name" value="NAD(P)-binding Rossmann-like Domain"/>
    <property type="match status" value="1"/>
</dbReference>
<dbReference type="NCBIfam" id="NF004017">
    <property type="entry name" value="PRK05479.1"/>
    <property type="match status" value="1"/>
</dbReference>
<dbReference type="InterPro" id="IPR000506">
    <property type="entry name" value="KARI_C"/>
</dbReference>
<dbReference type="SUPFAM" id="SSF51735">
    <property type="entry name" value="NAD(P)-binding Rossmann-fold domains"/>
    <property type="match status" value="1"/>
</dbReference>
<proteinExistence type="inferred from homology"/>
<name>A0A1L8D010_9THEO</name>
<comment type="function">
    <text evidence="9">Involved in the biosynthesis of branched-chain amino acids (BCAA). Catalyzes an alkyl-migration followed by a ketol-acid reduction of (S)-2-acetolactate (S2AL) to yield (R)-2,3-dihydroxy-isovalerate. In the isomerase reaction, S2AL is rearranged via a Mg-dependent methyl migration to produce 3-hydroxy-3-methyl-2-ketobutyrate (HMKB). In the reductase reaction, this 2-ketoacid undergoes a metal-dependent reduction by NADPH to yield (R)-2,3-dihydroxy-isovalerate.</text>
</comment>
<feature type="binding site" evidence="9 10">
    <location>
        <position position="191"/>
    </location>
    <ligand>
        <name>Mg(2+)</name>
        <dbReference type="ChEBI" id="CHEBI:18420"/>
        <label>1</label>
    </ligand>
</feature>
<feature type="binding site" evidence="9 10">
    <location>
        <position position="227"/>
    </location>
    <ligand>
        <name>Mg(2+)</name>
        <dbReference type="ChEBI" id="CHEBI:18420"/>
        <label>2</label>
    </ligand>
</feature>
<comment type="pathway">
    <text evidence="2 9">Amino-acid biosynthesis; L-isoleucine biosynthesis; L-isoleucine from 2-oxobutanoate: step 2/4.</text>
</comment>
<comment type="caution">
    <text evidence="9">Lacks conserved residue(s) required for the propagation of feature annotation.</text>
</comment>
<dbReference type="Pfam" id="PF01450">
    <property type="entry name" value="KARI_C"/>
    <property type="match status" value="1"/>
</dbReference>
<dbReference type="NCBIfam" id="NF009940">
    <property type="entry name" value="PRK13403.1"/>
    <property type="match status" value="1"/>
</dbReference>
<dbReference type="AlphaFoldDB" id="A0A1L8D010"/>
<feature type="domain" description="KARI N-terminal Rossmann" evidence="11">
    <location>
        <begin position="1"/>
        <end position="182"/>
    </location>
</feature>
<dbReference type="UniPathway" id="UPA00049">
    <property type="reaction ID" value="UER00060"/>
</dbReference>
<dbReference type="PANTHER" id="PTHR21371:SF1">
    <property type="entry name" value="KETOL-ACID REDUCTOISOMERASE, MITOCHONDRIAL"/>
    <property type="match status" value="1"/>
</dbReference>
<keyword evidence="14" id="KW-1185">Reference proteome</keyword>
<feature type="binding site" evidence="9 10">
    <location>
        <position position="191"/>
    </location>
    <ligand>
        <name>Mg(2+)</name>
        <dbReference type="ChEBI" id="CHEBI:18420"/>
        <label>2</label>
    </ligand>
</feature>
<dbReference type="EC" id="1.1.1.86" evidence="9"/>
<keyword evidence="4 9" id="KW-0028">Amino-acid biosynthesis</keyword>
<evidence type="ECO:0000259" key="12">
    <source>
        <dbReference type="PROSITE" id="PS51851"/>
    </source>
</evidence>
<evidence type="ECO:0000259" key="11">
    <source>
        <dbReference type="PROSITE" id="PS51850"/>
    </source>
</evidence>
<dbReference type="InterPro" id="IPR036291">
    <property type="entry name" value="NAD(P)-bd_dom_sf"/>
</dbReference>
<dbReference type="STRING" id="661089.ciss_04060"/>
<dbReference type="UniPathway" id="UPA00047">
    <property type="reaction ID" value="UER00056"/>
</dbReference>
<organism evidence="13 14">
    <name type="scientific">Carboxydothermus islandicus</name>
    <dbReference type="NCBI Taxonomy" id="661089"/>
    <lineage>
        <taxon>Bacteria</taxon>
        <taxon>Bacillati</taxon>
        <taxon>Bacillota</taxon>
        <taxon>Clostridia</taxon>
        <taxon>Thermoanaerobacterales</taxon>
        <taxon>Thermoanaerobacteraceae</taxon>
        <taxon>Carboxydothermus</taxon>
    </lineage>
</organism>
<dbReference type="InterPro" id="IPR014359">
    <property type="entry name" value="KARI_prok"/>
</dbReference>
<dbReference type="EMBL" id="BDJL01000007">
    <property type="protein sequence ID" value="GAV24473.1"/>
    <property type="molecule type" value="Genomic_DNA"/>
</dbReference>
<evidence type="ECO:0000313" key="14">
    <source>
        <dbReference type="Proteomes" id="UP000187338"/>
    </source>
</evidence>
<dbReference type="Proteomes" id="UP000187338">
    <property type="component" value="Unassembled WGS sequence"/>
</dbReference>
<dbReference type="SUPFAM" id="SSF48179">
    <property type="entry name" value="6-phosphogluconate dehydrogenase C-terminal domain-like"/>
    <property type="match status" value="1"/>
</dbReference>
<evidence type="ECO:0000256" key="9">
    <source>
        <dbReference type="HAMAP-Rule" id="MF_00435"/>
    </source>
</evidence>
<keyword evidence="8 9" id="KW-0100">Branched-chain amino acid biosynthesis</keyword>
<dbReference type="GO" id="GO:0016853">
    <property type="term" value="F:isomerase activity"/>
    <property type="evidence" value="ECO:0007669"/>
    <property type="project" value="UniProtKB-KW"/>
</dbReference>
<feature type="binding site" evidence="9">
    <location>
        <position position="53"/>
    </location>
    <ligand>
        <name>NADP(+)</name>
        <dbReference type="ChEBI" id="CHEBI:58349"/>
    </ligand>
</feature>
<evidence type="ECO:0000256" key="10">
    <source>
        <dbReference type="PROSITE-ProRule" id="PRU01198"/>
    </source>
</evidence>
<dbReference type="NCBIfam" id="TIGR00465">
    <property type="entry name" value="ilvC"/>
    <property type="match status" value="1"/>
</dbReference>
<dbReference type="FunFam" id="3.40.50.720:FF:000023">
    <property type="entry name" value="Ketol-acid reductoisomerase (NADP(+))"/>
    <property type="match status" value="1"/>
</dbReference>
<keyword evidence="13" id="KW-0413">Isomerase</keyword>
<dbReference type="GO" id="GO:0009099">
    <property type="term" value="P:L-valine biosynthetic process"/>
    <property type="evidence" value="ECO:0007669"/>
    <property type="project" value="UniProtKB-UniRule"/>
</dbReference>
<feature type="binding site" evidence="9 10">
    <location>
        <position position="195"/>
    </location>
    <ligand>
        <name>Mg(2+)</name>
        <dbReference type="ChEBI" id="CHEBI:18420"/>
        <label>1</label>
    </ligand>
</feature>
<dbReference type="InterPro" id="IPR013023">
    <property type="entry name" value="KARI"/>
</dbReference>
<feature type="binding site" evidence="9">
    <location>
        <begin position="25"/>
        <end position="28"/>
    </location>
    <ligand>
        <name>NADP(+)</name>
        <dbReference type="ChEBI" id="CHEBI:58349"/>
    </ligand>
</feature>
<keyword evidence="7 9" id="KW-0560">Oxidoreductase</keyword>
<dbReference type="PANTHER" id="PTHR21371">
    <property type="entry name" value="KETOL-ACID REDUCTOISOMERASE, MITOCHONDRIAL"/>
    <property type="match status" value="1"/>
</dbReference>
<evidence type="ECO:0000256" key="2">
    <source>
        <dbReference type="ARBA" id="ARBA00004885"/>
    </source>
</evidence>